<comment type="caution">
    <text evidence="9">The sequence shown here is derived from an EMBL/GenBank/DDBJ whole genome shotgun (WGS) entry which is preliminary data.</text>
</comment>
<dbReference type="PANTHER" id="PTHR34975">
    <property type="entry name" value="SPORE GERMINATION PROTEIN A2"/>
    <property type="match status" value="1"/>
</dbReference>
<keyword evidence="7 8" id="KW-0472">Membrane</keyword>
<evidence type="ECO:0000256" key="4">
    <source>
        <dbReference type="ARBA" id="ARBA00022544"/>
    </source>
</evidence>
<feature type="transmembrane region" description="Helical" evidence="8">
    <location>
        <begin position="144"/>
        <end position="165"/>
    </location>
</feature>
<evidence type="ECO:0000256" key="8">
    <source>
        <dbReference type="SAM" id="Phobius"/>
    </source>
</evidence>
<feature type="transmembrane region" description="Helical" evidence="8">
    <location>
        <begin position="44"/>
        <end position="63"/>
    </location>
</feature>
<keyword evidence="6 8" id="KW-1133">Transmembrane helix</keyword>
<name>A0A3D8GTI5_9BACI</name>
<dbReference type="InterPro" id="IPR004761">
    <property type="entry name" value="Spore_GerAB"/>
</dbReference>
<feature type="transmembrane region" description="Helical" evidence="8">
    <location>
        <begin position="218"/>
        <end position="241"/>
    </location>
</feature>
<keyword evidence="10" id="KW-1185">Reference proteome</keyword>
<evidence type="ECO:0000256" key="6">
    <source>
        <dbReference type="ARBA" id="ARBA00022989"/>
    </source>
</evidence>
<reference evidence="9 10" key="1">
    <citation type="submission" date="2018-07" db="EMBL/GenBank/DDBJ databases">
        <title>Bacillus sp. YLB-04 draft genome sequence.</title>
        <authorList>
            <person name="Yu L."/>
            <person name="Tang X."/>
        </authorList>
    </citation>
    <scope>NUCLEOTIDE SEQUENCE [LARGE SCALE GENOMIC DNA]</scope>
    <source>
        <strain evidence="9 10">YLB-04</strain>
    </source>
</reference>
<feature type="transmembrane region" description="Helical" evidence="8">
    <location>
        <begin position="12"/>
        <end position="32"/>
    </location>
</feature>
<evidence type="ECO:0000256" key="5">
    <source>
        <dbReference type="ARBA" id="ARBA00022692"/>
    </source>
</evidence>
<evidence type="ECO:0000256" key="1">
    <source>
        <dbReference type="ARBA" id="ARBA00004141"/>
    </source>
</evidence>
<organism evidence="9 10">
    <name type="scientific">Neobacillus piezotolerans</name>
    <dbReference type="NCBI Taxonomy" id="2259171"/>
    <lineage>
        <taxon>Bacteria</taxon>
        <taxon>Bacillati</taxon>
        <taxon>Bacillota</taxon>
        <taxon>Bacilli</taxon>
        <taxon>Bacillales</taxon>
        <taxon>Bacillaceae</taxon>
        <taxon>Neobacillus</taxon>
    </lineage>
</organism>
<feature type="transmembrane region" description="Helical" evidence="8">
    <location>
        <begin position="115"/>
        <end position="137"/>
    </location>
</feature>
<dbReference type="GO" id="GO:0009847">
    <property type="term" value="P:spore germination"/>
    <property type="evidence" value="ECO:0007669"/>
    <property type="project" value="InterPro"/>
</dbReference>
<dbReference type="Gene3D" id="1.20.1740.10">
    <property type="entry name" value="Amino acid/polyamine transporter I"/>
    <property type="match status" value="1"/>
</dbReference>
<dbReference type="OrthoDB" id="2380240at2"/>
<gene>
    <name evidence="9" type="ORF">DRW41_08130</name>
</gene>
<feature type="transmembrane region" description="Helical" evidence="8">
    <location>
        <begin position="270"/>
        <end position="292"/>
    </location>
</feature>
<feature type="transmembrane region" description="Helical" evidence="8">
    <location>
        <begin position="185"/>
        <end position="206"/>
    </location>
</feature>
<accession>A0A3D8GTI5</accession>
<keyword evidence="3" id="KW-0813">Transport</keyword>
<comment type="subcellular location">
    <subcellularLocation>
        <location evidence="1">Membrane</location>
        <topology evidence="1">Multi-pass membrane protein</topology>
    </subcellularLocation>
</comment>
<dbReference type="PANTHER" id="PTHR34975:SF2">
    <property type="entry name" value="SPORE GERMINATION PROTEIN A2"/>
    <property type="match status" value="1"/>
</dbReference>
<sequence>MAGLVPDKYKVSPFLVFFLIHSSQFGVGVLGFQRIIAKNAGYDAWIAILIGGLAIHPFLWMIYKMAGIAGGDIVSIHEFTYGKMLGKLITLPFVVYFLLYSVVTLRTFIQIVQVWMFPEISSFWLGLGLILLALYVIQGGFRTITGMVFFGIILTLYLMLIFIYTIPYSDYSDLLPIFNHSFKQIGIAAFNMSLTFNGWELILAYYPFIKNPQASHKWAQRGILFTTLAYVYIAVISFGYFSEGQLQRNIWATLSMFKIVEMPFVERFEYIGIATWLLIIIPNICLGMWAATRLLKRTYKIKQKYSVYVFAVLMLVSTVLLRGREQDDFLNTFTGRTGFVINFGYIPLLFIGVLIARRVKRNGKT</sequence>
<evidence type="ECO:0000256" key="3">
    <source>
        <dbReference type="ARBA" id="ARBA00022448"/>
    </source>
</evidence>
<feature type="transmembrane region" description="Helical" evidence="8">
    <location>
        <begin position="333"/>
        <end position="356"/>
    </location>
</feature>
<evidence type="ECO:0000313" key="10">
    <source>
        <dbReference type="Proteomes" id="UP000257144"/>
    </source>
</evidence>
<evidence type="ECO:0000313" key="9">
    <source>
        <dbReference type="EMBL" id="RDU37780.1"/>
    </source>
</evidence>
<feature type="transmembrane region" description="Helical" evidence="8">
    <location>
        <begin position="84"/>
        <end position="103"/>
    </location>
</feature>
<dbReference type="AlphaFoldDB" id="A0A3D8GTI5"/>
<dbReference type="GO" id="GO:0016020">
    <property type="term" value="C:membrane"/>
    <property type="evidence" value="ECO:0007669"/>
    <property type="project" value="UniProtKB-SubCell"/>
</dbReference>
<keyword evidence="4" id="KW-0309">Germination</keyword>
<protein>
    <submittedName>
        <fullName evidence="9">Spore gernimation protein GerB</fullName>
    </submittedName>
</protein>
<dbReference type="EMBL" id="QNQT01000002">
    <property type="protein sequence ID" value="RDU37780.1"/>
    <property type="molecule type" value="Genomic_DNA"/>
</dbReference>
<dbReference type="Proteomes" id="UP000257144">
    <property type="component" value="Unassembled WGS sequence"/>
</dbReference>
<keyword evidence="5 8" id="KW-0812">Transmembrane</keyword>
<evidence type="ECO:0000256" key="7">
    <source>
        <dbReference type="ARBA" id="ARBA00023136"/>
    </source>
</evidence>
<dbReference type="RefSeq" id="WP_115451451.1">
    <property type="nucleotide sequence ID" value="NZ_QNQT01000002.1"/>
</dbReference>
<feature type="transmembrane region" description="Helical" evidence="8">
    <location>
        <begin position="304"/>
        <end position="321"/>
    </location>
</feature>
<proteinExistence type="inferred from homology"/>
<evidence type="ECO:0000256" key="2">
    <source>
        <dbReference type="ARBA" id="ARBA00007998"/>
    </source>
</evidence>
<dbReference type="Pfam" id="PF03845">
    <property type="entry name" value="Spore_permease"/>
    <property type="match status" value="1"/>
</dbReference>
<dbReference type="NCBIfam" id="TIGR00912">
    <property type="entry name" value="2A0309"/>
    <property type="match status" value="1"/>
</dbReference>
<comment type="similarity">
    <text evidence="2">Belongs to the amino acid-polyamine-organocation (APC) superfamily. Spore germination protein (SGP) (TC 2.A.3.9) family.</text>
</comment>